<evidence type="ECO:0000256" key="2">
    <source>
        <dbReference type="ARBA" id="ARBA00001913"/>
    </source>
</evidence>
<dbReference type="InterPro" id="IPR013776">
    <property type="entry name" value="A-amylase_thermo"/>
</dbReference>
<dbReference type="Gene3D" id="2.60.40.1180">
    <property type="entry name" value="Golgi alpha-mannosidase II"/>
    <property type="match status" value="1"/>
</dbReference>
<dbReference type="GO" id="GO:0005509">
    <property type="term" value="F:calcium ion binding"/>
    <property type="evidence" value="ECO:0007669"/>
    <property type="project" value="InterPro"/>
</dbReference>
<dbReference type="GO" id="GO:0005975">
    <property type="term" value="P:carbohydrate metabolic process"/>
    <property type="evidence" value="ECO:0007669"/>
    <property type="project" value="InterPro"/>
</dbReference>
<keyword evidence="13" id="KW-1185">Reference proteome</keyword>
<dbReference type="Gene3D" id="3.20.20.80">
    <property type="entry name" value="Glycosidases"/>
    <property type="match status" value="1"/>
</dbReference>
<dbReference type="NCBIfam" id="NF006969">
    <property type="entry name" value="PRK09441.1-2"/>
    <property type="match status" value="1"/>
</dbReference>
<organism evidence="12 13">
    <name type="scientific">Schizothecium vesticola</name>
    <dbReference type="NCBI Taxonomy" id="314040"/>
    <lineage>
        <taxon>Eukaryota</taxon>
        <taxon>Fungi</taxon>
        <taxon>Dikarya</taxon>
        <taxon>Ascomycota</taxon>
        <taxon>Pezizomycotina</taxon>
        <taxon>Sordariomycetes</taxon>
        <taxon>Sordariomycetidae</taxon>
        <taxon>Sordariales</taxon>
        <taxon>Schizotheciaceae</taxon>
        <taxon>Schizothecium</taxon>
    </lineage>
</organism>
<feature type="region of interest" description="Disordered" evidence="10">
    <location>
        <begin position="1"/>
        <end position="21"/>
    </location>
</feature>
<evidence type="ECO:0000313" key="13">
    <source>
        <dbReference type="Proteomes" id="UP001172155"/>
    </source>
</evidence>
<dbReference type="PRINTS" id="PR00110">
    <property type="entry name" value="ALPHAAMYLASE"/>
</dbReference>
<dbReference type="InterPro" id="IPR017853">
    <property type="entry name" value="GH"/>
</dbReference>
<accession>A0AA40BPJ7</accession>
<feature type="domain" description="Glycosyl hydrolase family 13 catalytic" evidence="11">
    <location>
        <begin position="46"/>
        <end position="424"/>
    </location>
</feature>
<dbReference type="InterPro" id="IPR013780">
    <property type="entry name" value="Glyco_hydro_b"/>
</dbReference>
<reference evidence="12" key="1">
    <citation type="submission" date="2023-06" db="EMBL/GenBank/DDBJ databases">
        <title>Genome-scale phylogeny and comparative genomics of the fungal order Sordariales.</title>
        <authorList>
            <consortium name="Lawrence Berkeley National Laboratory"/>
            <person name="Hensen N."/>
            <person name="Bonometti L."/>
            <person name="Westerberg I."/>
            <person name="Brannstrom I.O."/>
            <person name="Guillou S."/>
            <person name="Cros-Aarteil S."/>
            <person name="Calhoun S."/>
            <person name="Haridas S."/>
            <person name="Kuo A."/>
            <person name="Mondo S."/>
            <person name="Pangilinan J."/>
            <person name="Riley R."/>
            <person name="LaButti K."/>
            <person name="Andreopoulos B."/>
            <person name="Lipzen A."/>
            <person name="Chen C."/>
            <person name="Yanf M."/>
            <person name="Daum C."/>
            <person name="Ng V."/>
            <person name="Clum A."/>
            <person name="Steindorff A."/>
            <person name="Ohm R."/>
            <person name="Martin F."/>
            <person name="Silar P."/>
            <person name="Natvig D."/>
            <person name="Lalanne C."/>
            <person name="Gautier V."/>
            <person name="Ament-velasquez S.L."/>
            <person name="Kruys A."/>
            <person name="Hutchinson M.I."/>
            <person name="Powell A.J."/>
            <person name="Barry K."/>
            <person name="Miller A.N."/>
            <person name="Grigoriev I.V."/>
            <person name="Debuchy R."/>
            <person name="Gladieux P."/>
            <person name="Thoren M.H."/>
            <person name="Johannesson H."/>
        </authorList>
    </citation>
    <scope>NUCLEOTIDE SEQUENCE</scope>
    <source>
        <strain evidence="12">SMH3187-1</strain>
    </source>
</reference>
<dbReference type="Pfam" id="PF00128">
    <property type="entry name" value="Alpha-amylase"/>
    <property type="match status" value="1"/>
</dbReference>
<dbReference type="PIRSF" id="PIRSF001021">
    <property type="entry name" value="Alph-amls_thrmst"/>
    <property type="match status" value="1"/>
</dbReference>
<evidence type="ECO:0000256" key="9">
    <source>
        <dbReference type="RuleBase" id="RU003615"/>
    </source>
</evidence>
<evidence type="ECO:0000256" key="6">
    <source>
        <dbReference type="ARBA" id="ARBA00022801"/>
    </source>
</evidence>
<evidence type="ECO:0000313" key="12">
    <source>
        <dbReference type="EMBL" id="KAK0737948.1"/>
    </source>
</evidence>
<keyword evidence="7" id="KW-0119">Carbohydrate metabolism</keyword>
<keyword evidence="5" id="KW-0479">Metal-binding</keyword>
<dbReference type="GO" id="GO:0004556">
    <property type="term" value="F:alpha-amylase activity"/>
    <property type="evidence" value="ECO:0007669"/>
    <property type="project" value="UniProtKB-EC"/>
</dbReference>
<evidence type="ECO:0000256" key="10">
    <source>
        <dbReference type="SAM" id="MobiDB-lite"/>
    </source>
</evidence>
<keyword evidence="6" id="KW-0378">Hydrolase</keyword>
<evidence type="ECO:0000259" key="11">
    <source>
        <dbReference type="SMART" id="SM00642"/>
    </source>
</evidence>
<dbReference type="PANTHER" id="PTHR43447">
    <property type="entry name" value="ALPHA-AMYLASE"/>
    <property type="match status" value="1"/>
</dbReference>
<comment type="similarity">
    <text evidence="3 9">Belongs to the glycosyl hydrolase 13 family.</text>
</comment>
<dbReference type="EMBL" id="JAUKUD010000007">
    <property type="protein sequence ID" value="KAK0737948.1"/>
    <property type="molecule type" value="Genomic_DNA"/>
</dbReference>
<dbReference type="AlphaFoldDB" id="A0AA40BPJ7"/>
<dbReference type="SMART" id="SM00642">
    <property type="entry name" value="Aamy"/>
    <property type="match status" value="1"/>
</dbReference>
<dbReference type="NCBIfam" id="NF006968">
    <property type="entry name" value="PRK09441.1-1"/>
    <property type="match status" value="1"/>
</dbReference>
<dbReference type="SUPFAM" id="SSF51445">
    <property type="entry name" value="(Trans)glycosidases"/>
    <property type="match status" value="1"/>
</dbReference>
<evidence type="ECO:0000256" key="4">
    <source>
        <dbReference type="ARBA" id="ARBA00012595"/>
    </source>
</evidence>
<dbReference type="InterPro" id="IPR006046">
    <property type="entry name" value="Alpha_amylase"/>
</dbReference>
<evidence type="ECO:0000256" key="8">
    <source>
        <dbReference type="ARBA" id="ARBA00023295"/>
    </source>
</evidence>
<comment type="cofactor">
    <cofactor evidence="2">
        <name>Ca(2+)</name>
        <dbReference type="ChEBI" id="CHEBI:29108"/>
    </cofactor>
</comment>
<comment type="catalytic activity">
    <reaction evidence="1">
        <text>Endohydrolysis of (1-&gt;4)-alpha-D-glucosidic linkages in polysaccharides containing three or more (1-&gt;4)-alpha-linked D-glucose units.</text>
        <dbReference type="EC" id="3.2.1.1"/>
    </reaction>
</comment>
<dbReference type="Proteomes" id="UP001172155">
    <property type="component" value="Unassembled WGS sequence"/>
</dbReference>
<dbReference type="Gene3D" id="2.40.30.140">
    <property type="match status" value="1"/>
</dbReference>
<evidence type="ECO:0000256" key="3">
    <source>
        <dbReference type="ARBA" id="ARBA00008061"/>
    </source>
</evidence>
<sequence length="589" mass="66856">MDPFPAKLPQMPPPPPTSQRTTLSALLTLPTPHHPPPSPSPPPLNTTLFQAFEWYLPPPSPTSPSPSHWTLLATLLPSLSALGVSRIWVPPACKAASPHTNGYDLYDLYDLGEFEQKGSVRTKWGTKGELEALVRRGEEVGVGVLFDAVLGHKAAADEKEVVRAVEVIKGDRRAWTGYRFEGRGGKHSAMRWGKEHFTGIDWDDRRKREGVWRFEGKQWAEDVDEELGNYDYLMFADVDHKHPQVRYDLFHWVQWLRGQMKLGGLRLDAIKHYSASFLRDLLVHIDERVDSKWFLVGEYWREDSEFLARFIEYMNHRMSLFDVQLVANFSRISLLEEKGDLREVFDDALVLWKPDNSVTFVVNHDTQKGQSLETPVAPFFIPLAYALILLRANAGLPCVFWSDLYGSFGQHPDPKHTTYIPPCRGGAVVPKMMLARQRWAYGSQYDYFDAAHCVGFTRLGHPAWGGGAGLAVLMTNGWECASKRMFVGKEHAGEAWTDLLRWCPGRVVVDGEGFGEFSVAGRSVSVWVNERAQGRREVDEFVFHHDIFGVEKTAEETKRWLAAETKARKRVERGLDLGVPNWLTGNVRF</sequence>
<dbReference type="InterPro" id="IPR006047">
    <property type="entry name" value="GH13_cat_dom"/>
</dbReference>
<evidence type="ECO:0000256" key="5">
    <source>
        <dbReference type="ARBA" id="ARBA00022723"/>
    </source>
</evidence>
<evidence type="ECO:0000256" key="7">
    <source>
        <dbReference type="ARBA" id="ARBA00023277"/>
    </source>
</evidence>
<dbReference type="CDD" id="cd11318">
    <property type="entry name" value="AmyAc_bac_fung_AmyA"/>
    <property type="match status" value="1"/>
</dbReference>
<proteinExistence type="inferred from homology"/>
<name>A0AA40BPJ7_9PEZI</name>
<dbReference type="SUPFAM" id="SSF51011">
    <property type="entry name" value="Glycosyl hydrolase domain"/>
    <property type="match status" value="1"/>
</dbReference>
<comment type="caution">
    <text evidence="12">The sequence shown here is derived from an EMBL/GenBank/DDBJ whole genome shotgun (WGS) entry which is preliminary data.</text>
</comment>
<gene>
    <name evidence="12" type="ORF">B0T18DRAFT_483070</name>
</gene>
<dbReference type="EC" id="3.2.1.1" evidence="4"/>
<protein>
    <recommendedName>
        <fullName evidence="4">alpha-amylase</fullName>
        <ecNumber evidence="4">3.2.1.1</ecNumber>
    </recommendedName>
</protein>
<keyword evidence="8" id="KW-0326">Glycosidase</keyword>
<evidence type="ECO:0000256" key="1">
    <source>
        <dbReference type="ARBA" id="ARBA00000548"/>
    </source>
</evidence>